<dbReference type="Gene3D" id="3.40.50.10490">
    <property type="entry name" value="Glucose-6-phosphate isomerase like protein, domain 1"/>
    <property type="match status" value="1"/>
</dbReference>
<dbReference type="PANTHER" id="PTHR30514">
    <property type="entry name" value="GLUCOKINASE"/>
    <property type="match status" value="1"/>
</dbReference>
<dbReference type="GO" id="GO:0003700">
    <property type="term" value="F:DNA-binding transcription factor activity"/>
    <property type="evidence" value="ECO:0007669"/>
    <property type="project" value="InterPro"/>
</dbReference>
<dbReference type="GO" id="GO:0003677">
    <property type="term" value="F:DNA binding"/>
    <property type="evidence" value="ECO:0007669"/>
    <property type="project" value="UniProtKB-KW"/>
</dbReference>
<dbReference type="InterPro" id="IPR046348">
    <property type="entry name" value="SIS_dom_sf"/>
</dbReference>
<evidence type="ECO:0000256" key="1">
    <source>
        <dbReference type="ARBA" id="ARBA00023015"/>
    </source>
</evidence>
<evidence type="ECO:0000259" key="5">
    <source>
        <dbReference type="PROSITE" id="PS51464"/>
    </source>
</evidence>
<dbReference type="GO" id="GO:1901135">
    <property type="term" value="P:carbohydrate derivative metabolic process"/>
    <property type="evidence" value="ECO:0007669"/>
    <property type="project" value="InterPro"/>
</dbReference>
<dbReference type="CDD" id="cd05013">
    <property type="entry name" value="SIS_RpiR"/>
    <property type="match status" value="1"/>
</dbReference>
<dbReference type="InterPro" id="IPR001347">
    <property type="entry name" value="SIS_dom"/>
</dbReference>
<dbReference type="EMBL" id="BJCC01000025">
    <property type="protein sequence ID" value="GCF94931.1"/>
    <property type="molecule type" value="Genomic_DNA"/>
</dbReference>
<dbReference type="InterPro" id="IPR047640">
    <property type="entry name" value="RpiR-like"/>
</dbReference>
<name>A0A4P5PEZ7_9ENTE</name>
<dbReference type="SUPFAM" id="SSF46689">
    <property type="entry name" value="Homeodomain-like"/>
    <property type="match status" value="1"/>
</dbReference>
<keyword evidence="1" id="KW-0805">Transcription regulation</keyword>
<evidence type="ECO:0000256" key="3">
    <source>
        <dbReference type="ARBA" id="ARBA00023163"/>
    </source>
</evidence>
<dbReference type="PROSITE" id="PS51464">
    <property type="entry name" value="SIS"/>
    <property type="match status" value="1"/>
</dbReference>
<dbReference type="InterPro" id="IPR036388">
    <property type="entry name" value="WH-like_DNA-bd_sf"/>
</dbReference>
<dbReference type="RefSeq" id="WP_175580111.1">
    <property type="nucleotide sequence ID" value="NZ_BJCC01000025.1"/>
</dbReference>
<dbReference type="AlphaFoldDB" id="A0A4P5PEZ7"/>
<dbReference type="GO" id="GO:0097367">
    <property type="term" value="F:carbohydrate derivative binding"/>
    <property type="evidence" value="ECO:0007669"/>
    <property type="project" value="InterPro"/>
</dbReference>
<keyword evidence="3" id="KW-0804">Transcription</keyword>
<organism evidence="6 7">
    <name type="scientific">Enterococcus florum</name>
    <dbReference type="NCBI Taxonomy" id="2480627"/>
    <lineage>
        <taxon>Bacteria</taxon>
        <taxon>Bacillati</taxon>
        <taxon>Bacillota</taxon>
        <taxon>Bacilli</taxon>
        <taxon>Lactobacillales</taxon>
        <taxon>Enterococcaceae</taxon>
        <taxon>Enterococcus</taxon>
    </lineage>
</organism>
<sequence length="284" mass="31614">MNDDILFLIRDKLPVLSKSERKLAEYILAKPEKVIRFTASQLAHEAASSPATIIRFTRSIGLNGFTELKLQLSSDMGQRQAEVYTDIDKGDNPSTIKTKLKARIDYVLNKNVACLSEENVEKCVELVEDARTIYMYGVGASSLVAQDMYQKFSRLGKVVVFDQDYHHMAGMMSSVGQGSLFVGVSNSGETRETIRLAQLATERGMKVIGLTSFEDSKLAKIATYSLISDHEGENPLRAAATVSLMAQLFVVDVFFLSYAAKHYDQTIELLKNTKEAVKKVKIDH</sequence>
<evidence type="ECO:0000259" key="4">
    <source>
        <dbReference type="PROSITE" id="PS51071"/>
    </source>
</evidence>
<dbReference type="InterPro" id="IPR035472">
    <property type="entry name" value="RpiR-like_SIS"/>
</dbReference>
<dbReference type="InterPro" id="IPR000281">
    <property type="entry name" value="HTH_RpiR"/>
</dbReference>
<reference evidence="7" key="1">
    <citation type="submission" date="2019-02" db="EMBL/GenBank/DDBJ databases">
        <title>Draft genome sequence of Enterococcus sp. Gos25-1.</title>
        <authorList>
            <person name="Tanaka N."/>
            <person name="Shiwa Y."/>
            <person name="Fujita N."/>
        </authorList>
    </citation>
    <scope>NUCLEOTIDE SEQUENCE [LARGE SCALE GENOMIC DNA]</scope>
    <source>
        <strain evidence="7">Gos25-1</strain>
    </source>
</reference>
<comment type="caution">
    <text evidence="6">The sequence shown here is derived from an EMBL/GenBank/DDBJ whole genome shotgun (WGS) entry which is preliminary data.</text>
</comment>
<accession>A0A4P5PEZ7</accession>
<dbReference type="SUPFAM" id="SSF53697">
    <property type="entry name" value="SIS domain"/>
    <property type="match status" value="1"/>
</dbReference>
<dbReference type="Gene3D" id="1.10.10.10">
    <property type="entry name" value="Winged helix-like DNA-binding domain superfamily/Winged helix DNA-binding domain"/>
    <property type="match status" value="1"/>
</dbReference>
<evidence type="ECO:0000313" key="6">
    <source>
        <dbReference type="EMBL" id="GCF94931.1"/>
    </source>
</evidence>
<dbReference type="Pfam" id="PF01380">
    <property type="entry name" value="SIS"/>
    <property type="match status" value="1"/>
</dbReference>
<protein>
    <submittedName>
        <fullName evidence="6">RpiR family transcriptional regulator</fullName>
    </submittedName>
</protein>
<gene>
    <name evidence="6" type="ORF">NRIC_28220</name>
</gene>
<keyword evidence="7" id="KW-1185">Reference proteome</keyword>
<keyword evidence="2" id="KW-0238">DNA-binding</keyword>
<dbReference type="PROSITE" id="PS51071">
    <property type="entry name" value="HTH_RPIR"/>
    <property type="match status" value="1"/>
</dbReference>
<dbReference type="InterPro" id="IPR009057">
    <property type="entry name" value="Homeodomain-like_sf"/>
</dbReference>
<feature type="domain" description="HTH rpiR-type" evidence="4">
    <location>
        <begin position="3"/>
        <end position="79"/>
    </location>
</feature>
<evidence type="ECO:0000256" key="2">
    <source>
        <dbReference type="ARBA" id="ARBA00023125"/>
    </source>
</evidence>
<feature type="domain" description="SIS" evidence="5">
    <location>
        <begin position="123"/>
        <end position="264"/>
    </location>
</feature>
<dbReference type="Proteomes" id="UP000290567">
    <property type="component" value="Unassembled WGS sequence"/>
</dbReference>
<dbReference type="Pfam" id="PF01418">
    <property type="entry name" value="HTH_6"/>
    <property type="match status" value="1"/>
</dbReference>
<dbReference type="PANTHER" id="PTHR30514:SF1">
    <property type="entry name" value="HTH-TYPE TRANSCRIPTIONAL REGULATOR HEXR-RELATED"/>
    <property type="match status" value="1"/>
</dbReference>
<proteinExistence type="predicted"/>
<evidence type="ECO:0000313" key="7">
    <source>
        <dbReference type="Proteomes" id="UP000290567"/>
    </source>
</evidence>